<keyword evidence="2" id="KW-1185">Reference proteome</keyword>
<evidence type="ECO:0000313" key="1">
    <source>
        <dbReference type="EMBL" id="KAG0426780.1"/>
    </source>
</evidence>
<comment type="caution">
    <text evidence="1">The sequence shown here is derived from an EMBL/GenBank/DDBJ whole genome shotgun (WGS) entry which is preliminary data.</text>
</comment>
<dbReference type="EMBL" id="JABSTQ010009688">
    <property type="protein sequence ID" value="KAG0426780.1"/>
    <property type="molecule type" value="Genomic_DNA"/>
</dbReference>
<dbReference type="Proteomes" id="UP000805193">
    <property type="component" value="Unassembled WGS sequence"/>
</dbReference>
<gene>
    <name evidence="1" type="ORF">HPB47_026128</name>
</gene>
<sequence>MRHHDDVLTSSSSSTLTTRLTRHQDCVLTSYCVDYDVDVNVDEDDDDVTRRQDDASLSKRRHKDAWCQVVDVIVNMMQLDVTTTSRQLHDVIVDAEDVTRRQDFVVTARQTLEGDDVTRRQGFVVTSLSPCFFWWCKGVSLAFLLAVCVTLPSVGARRRRIFHDCTERHLEESEDIADLVVSATVERLLHGGAQVSARVKRVFKGPRELNGSVVLVEGLDGEGLCDAKLREGDTRLFLLEEVAASMARTRVLASPLRVTLPNLDKLQAAVHDEPYRRRLHERDLPCESKYCPWNGDCNESRLGVAQCSCPGSCAYDPLAVPVCGLDGVTYASRCKLRVDSCRQQKRLWAKTLGACQKQPLFYSPRSYLR</sequence>
<reference evidence="1 2" key="1">
    <citation type="journal article" date="2020" name="Cell">
        <title>Large-Scale Comparative Analyses of Tick Genomes Elucidate Their Genetic Diversity and Vector Capacities.</title>
        <authorList>
            <consortium name="Tick Genome and Microbiome Consortium (TIGMIC)"/>
            <person name="Jia N."/>
            <person name="Wang J."/>
            <person name="Shi W."/>
            <person name="Du L."/>
            <person name="Sun Y."/>
            <person name="Zhan W."/>
            <person name="Jiang J.F."/>
            <person name="Wang Q."/>
            <person name="Zhang B."/>
            <person name="Ji P."/>
            <person name="Bell-Sakyi L."/>
            <person name="Cui X.M."/>
            <person name="Yuan T.T."/>
            <person name="Jiang B.G."/>
            <person name="Yang W.F."/>
            <person name="Lam T.T."/>
            <person name="Chang Q.C."/>
            <person name="Ding S.J."/>
            <person name="Wang X.J."/>
            <person name="Zhu J.G."/>
            <person name="Ruan X.D."/>
            <person name="Zhao L."/>
            <person name="Wei J.T."/>
            <person name="Ye R.Z."/>
            <person name="Que T.C."/>
            <person name="Du C.H."/>
            <person name="Zhou Y.H."/>
            <person name="Cheng J.X."/>
            <person name="Dai P.F."/>
            <person name="Guo W.B."/>
            <person name="Han X.H."/>
            <person name="Huang E.J."/>
            <person name="Li L.F."/>
            <person name="Wei W."/>
            <person name="Gao Y.C."/>
            <person name="Liu J.Z."/>
            <person name="Shao H.Z."/>
            <person name="Wang X."/>
            <person name="Wang C.C."/>
            <person name="Yang T.C."/>
            <person name="Huo Q.B."/>
            <person name="Li W."/>
            <person name="Chen H.Y."/>
            <person name="Chen S.E."/>
            <person name="Zhou L.G."/>
            <person name="Ni X.B."/>
            <person name="Tian J.H."/>
            <person name="Sheng Y."/>
            <person name="Liu T."/>
            <person name="Pan Y.S."/>
            <person name="Xia L.Y."/>
            <person name="Li J."/>
            <person name="Zhao F."/>
            <person name="Cao W.C."/>
        </authorList>
    </citation>
    <scope>NUCLEOTIDE SEQUENCE [LARGE SCALE GENOMIC DNA]</scope>
    <source>
        <strain evidence="1">Iper-2018</strain>
    </source>
</reference>
<name>A0AC60PZT0_IXOPE</name>
<organism evidence="1 2">
    <name type="scientific">Ixodes persulcatus</name>
    <name type="common">Taiga tick</name>
    <dbReference type="NCBI Taxonomy" id="34615"/>
    <lineage>
        <taxon>Eukaryota</taxon>
        <taxon>Metazoa</taxon>
        <taxon>Ecdysozoa</taxon>
        <taxon>Arthropoda</taxon>
        <taxon>Chelicerata</taxon>
        <taxon>Arachnida</taxon>
        <taxon>Acari</taxon>
        <taxon>Parasitiformes</taxon>
        <taxon>Ixodida</taxon>
        <taxon>Ixodoidea</taxon>
        <taxon>Ixodidae</taxon>
        <taxon>Ixodinae</taxon>
        <taxon>Ixodes</taxon>
    </lineage>
</organism>
<proteinExistence type="predicted"/>
<accession>A0AC60PZT0</accession>
<evidence type="ECO:0000313" key="2">
    <source>
        <dbReference type="Proteomes" id="UP000805193"/>
    </source>
</evidence>
<protein>
    <submittedName>
        <fullName evidence="1">Uncharacterized protein</fullName>
    </submittedName>
</protein>